<keyword evidence="1" id="KW-0677">Repeat</keyword>
<proteinExistence type="predicted"/>
<dbReference type="PANTHER" id="PTHR24198">
    <property type="entry name" value="ANKYRIN REPEAT AND PROTEIN KINASE DOMAIN-CONTAINING PROTEIN"/>
    <property type="match status" value="1"/>
</dbReference>
<evidence type="ECO:0000256" key="2">
    <source>
        <dbReference type="ARBA" id="ARBA00023043"/>
    </source>
</evidence>
<dbReference type="Gene3D" id="1.25.40.20">
    <property type="entry name" value="Ankyrin repeat-containing domain"/>
    <property type="match status" value="1"/>
</dbReference>
<keyword evidence="6" id="KW-1185">Reference proteome</keyword>
<dbReference type="SUPFAM" id="SSF48403">
    <property type="entry name" value="Ankyrin repeat"/>
    <property type="match status" value="1"/>
</dbReference>
<sequence length="802" mass="89130">MDPLSIIASSVAIATLAAQTCRAFAALRSKAKGLPGRMHALNNEVADLELVLNEVAAVFKERDSTLLIESETANIPRLLELARGKLLELKLILERLGRSMEGSNSKLSPFINLLDLRKEQPRLGELQEELKSVRCNLNVMLGASNSRDMVRVRVELEGLSMVTSQIADQTNIRKELQDSLTYHHGTLADTVERRVGQLMEKRITQVEEMMRAQSEALKQNQITQTGALYRRPRPRRPSSQHSQSPIAPESVRVRVNQYTFKCQSGCTCACHKQTKTNASFMNRVLGQIFVGYAGLPMVSPKCDSSECEKSQTPFISFEYWFPLGFCWSKIVQAQVSYHPSFGPQFNITTLRSVPDTAPCVEFALHGNIEGLKGLFNRGAASPWDVSATRGYTLVRWALYGKQYKTVKFLVQQGADADYRPLSPYDNSPRNKASDIALQGGLAKEDLEALYCLTQGSDWIEEQNFNLIHKIVCGLSQKSLEKQIIAEPESIDCQDALGRTPLLWAAARGDAASVAILLAHGANPDMLDHQLAPPVSYAADRNHTVCVRLLLEAGAETDPILPNGYIGGSALNCAARNASDPLILKTLLDFGADIEAAGVDGRTSLIHAARTDNASFAMLLLEYGADINATSSSNQTPLTTAVINNSHNVLRLLLERWAEYSECPRLKGPHLLQIAALYADIETLHILTQTDHFRMKHDKNFSVGDFVERLKQRYDVSEKLIQSFEDFLTVINTEPKYTQDEQDLMEKGFMSWHSSRVGSHCGSELANCSPPYYDFDEIDSPDSDTFEDALEKLDISERLIEVE</sequence>
<dbReference type="InterPro" id="IPR002110">
    <property type="entry name" value="Ankyrin_rpt"/>
</dbReference>
<dbReference type="Pfam" id="PF12796">
    <property type="entry name" value="Ank_2"/>
    <property type="match status" value="2"/>
</dbReference>
<protein>
    <submittedName>
        <fullName evidence="5">Ankyrin repeat containing protein</fullName>
    </submittedName>
</protein>
<name>A0A9W9SMQ9_9EURO</name>
<dbReference type="SMART" id="SM00248">
    <property type="entry name" value="ANK"/>
    <property type="match status" value="7"/>
</dbReference>
<dbReference type="InterPro" id="IPR036770">
    <property type="entry name" value="Ankyrin_rpt-contain_sf"/>
</dbReference>
<keyword evidence="2 3" id="KW-0040">ANK repeat</keyword>
<feature type="repeat" description="ANK" evidence="3">
    <location>
        <begin position="496"/>
        <end position="528"/>
    </location>
</feature>
<dbReference type="PANTHER" id="PTHR24198:SF165">
    <property type="entry name" value="ANKYRIN REPEAT-CONTAINING PROTEIN-RELATED"/>
    <property type="match status" value="1"/>
</dbReference>
<dbReference type="PROSITE" id="PS50088">
    <property type="entry name" value="ANK_REPEAT"/>
    <property type="match status" value="3"/>
</dbReference>
<organism evidence="5 6">
    <name type="scientific">Penicillium cataractarum</name>
    <dbReference type="NCBI Taxonomy" id="2100454"/>
    <lineage>
        <taxon>Eukaryota</taxon>
        <taxon>Fungi</taxon>
        <taxon>Dikarya</taxon>
        <taxon>Ascomycota</taxon>
        <taxon>Pezizomycotina</taxon>
        <taxon>Eurotiomycetes</taxon>
        <taxon>Eurotiomycetidae</taxon>
        <taxon>Eurotiales</taxon>
        <taxon>Aspergillaceae</taxon>
        <taxon>Penicillium</taxon>
    </lineage>
</organism>
<accession>A0A9W9SMQ9</accession>
<feature type="repeat" description="ANK" evidence="3">
    <location>
        <begin position="599"/>
        <end position="631"/>
    </location>
</feature>
<dbReference type="PROSITE" id="PS50297">
    <property type="entry name" value="ANK_REP_REGION"/>
    <property type="match status" value="2"/>
</dbReference>
<reference evidence="5" key="1">
    <citation type="submission" date="2022-11" db="EMBL/GenBank/DDBJ databases">
        <authorList>
            <person name="Petersen C."/>
        </authorList>
    </citation>
    <scope>NUCLEOTIDE SEQUENCE</scope>
    <source>
        <strain evidence="5">IBT 29864</strain>
    </source>
</reference>
<feature type="repeat" description="ANK" evidence="3">
    <location>
        <begin position="565"/>
        <end position="598"/>
    </location>
</feature>
<evidence type="ECO:0000313" key="5">
    <source>
        <dbReference type="EMBL" id="KAJ5381152.1"/>
    </source>
</evidence>
<evidence type="ECO:0000313" key="6">
    <source>
        <dbReference type="Proteomes" id="UP001147782"/>
    </source>
</evidence>
<dbReference type="Proteomes" id="UP001147782">
    <property type="component" value="Unassembled WGS sequence"/>
</dbReference>
<evidence type="ECO:0000256" key="4">
    <source>
        <dbReference type="SAM" id="MobiDB-lite"/>
    </source>
</evidence>
<dbReference type="RefSeq" id="XP_056558723.1">
    <property type="nucleotide sequence ID" value="XM_056696511.1"/>
</dbReference>
<evidence type="ECO:0000256" key="3">
    <source>
        <dbReference type="PROSITE-ProRule" id="PRU00023"/>
    </source>
</evidence>
<dbReference type="GeneID" id="81435688"/>
<gene>
    <name evidence="5" type="ORF">N7496_003580</name>
</gene>
<dbReference type="OrthoDB" id="341259at2759"/>
<dbReference type="AlphaFoldDB" id="A0A9W9SMQ9"/>
<comment type="caution">
    <text evidence="5">The sequence shown here is derived from an EMBL/GenBank/DDBJ whole genome shotgun (WGS) entry which is preliminary data.</text>
</comment>
<dbReference type="EMBL" id="JAPZBS010000002">
    <property type="protein sequence ID" value="KAJ5381152.1"/>
    <property type="molecule type" value="Genomic_DNA"/>
</dbReference>
<feature type="region of interest" description="Disordered" evidence="4">
    <location>
        <begin position="221"/>
        <end position="248"/>
    </location>
</feature>
<evidence type="ECO:0000256" key="1">
    <source>
        <dbReference type="ARBA" id="ARBA00022737"/>
    </source>
</evidence>
<reference evidence="5" key="2">
    <citation type="journal article" date="2023" name="IMA Fungus">
        <title>Comparative genomic study of the Penicillium genus elucidates a diverse pangenome and 15 lateral gene transfer events.</title>
        <authorList>
            <person name="Petersen C."/>
            <person name="Sorensen T."/>
            <person name="Nielsen M.R."/>
            <person name="Sondergaard T.E."/>
            <person name="Sorensen J.L."/>
            <person name="Fitzpatrick D.A."/>
            <person name="Frisvad J.C."/>
            <person name="Nielsen K.L."/>
        </authorList>
    </citation>
    <scope>NUCLEOTIDE SEQUENCE</scope>
    <source>
        <strain evidence="5">IBT 29864</strain>
    </source>
</reference>